<protein>
    <submittedName>
        <fullName evidence="3">Maleylpyruvate isomerase family mycothiol-dependent enzyme</fullName>
    </submittedName>
</protein>
<sequence>MTGPAADLATLQDATDRLLASLDDLDDAGVAQPSRLPGWSRGHVLAHLARNADALVNVLRGRLMYPSEAARDADIERDAHRPADVHRADLRDSADRLAATAAALTDEQWRATVTLRNGVTDRATTIPFRRWVEIELHHIDLDIGRTVADLPGAFLDRALEYLTERFAGHPGVVPLELRAEDGRHWRTGRPEGEPQVITGTPAALVGWLSGRTSGSGLATGDSLPGLPAL</sequence>
<evidence type="ECO:0000259" key="2">
    <source>
        <dbReference type="Pfam" id="PF11716"/>
    </source>
</evidence>
<accession>A0ABU2MSX8</accession>
<feature type="domain" description="Mycothiol-dependent maleylpyruvate isomerase metal-binding" evidence="2">
    <location>
        <begin position="11"/>
        <end position="141"/>
    </location>
</feature>
<evidence type="ECO:0000259" key="1">
    <source>
        <dbReference type="Pfam" id="PF07398"/>
    </source>
</evidence>
<keyword evidence="3" id="KW-0413">Isomerase</keyword>
<dbReference type="EMBL" id="JAVREL010000011">
    <property type="protein sequence ID" value="MDT0344733.1"/>
    <property type="molecule type" value="Genomic_DNA"/>
</dbReference>
<organism evidence="3 4">
    <name type="scientific">Streptomyces litchfieldiae</name>
    <dbReference type="NCBI Taxonomy" id="3075543"/>
    <lineage>
        <taxon>Bacteria</taxon>
        <taxon>Bacillati</taxon>
        <taxon>Actinomycetota</taxon>
        <taxon>Actinomycetes</taxon>
        <taxon>Kitasatosporales</taxon>
        <taxon>Streptomycetaceae</taxon>
        <taxon>Streptomyces</taxon>
    </lineage>
</organism>
<evidence type="ECO:0000313" key="3">
    <source>
        <dbReference type="EMBL" id="MDT0344733.1"/>
    </source>
</evidence>
<feature type="domain" description="MDMPI C-terminal" evidence="1">
    <location>
        <begin position="149"/>
        <end position="221"/>
    </location>
</feature>
<evidence type="ECO:0000313" key="4">
    <source>
        <dbReference type="Proteomes" id="UP001183246"/>
    </source>
</evidence>
<dbReference type="Gene3D" id="1.20.120.450">
    <property type="entry name" value="dinb family like domain"/>
    <property type="match status" value="1"/>
</dbReference>
<dbReference type="RefSeq" id="WP_311705864.1">
    <property type="nucleotide sequence ID" value="NZ_JAVREL010000011.1"/>
</dbReference>
<gene>
    <name evidence="3" type="ORF">RM590_19260</name>
</gene>
<dbReference type="SUPFAM" id="SSF109854">
    <property type="entry name" value="DinB/YfiT-like putative metalloenzymes"/>
    <property type="match status" value="1"/>
</dbReference>
<dbReference type="InterPro" id="IPR034660">
    <property type="entry name" value="DinB/YfiT-like"/>
</dbReference>
<dbReference type="NCBIfam" id="TIGR03083">
    <property type="entry name" value="maleylpyruvate isomerase family mycothiol-dependent enzyme"/>
    <property type="match status" value="1"/>
</dbReference>
<dbReference type="Proteomes" id="UP001183246">
    <property type="component" value="Unassembled WGS sequence"/>
</dbReference>
<keyword evidence="4" id="KW-1185">Reference proteome</keyword>
<dbReference type="InterPro" id="IPR024344">
    <property type="entry name" value="MDMPI_metal-binding"/>
</dbReference>
<name>A0ABU2MSX8_9ACTN</name>
<dbReference type="GO" id="GO:0016853">
    <property type="term" value="F:isomerase activity"/>
    <property type="evidence" value="ECO:0007669"/>
    <property type="project" value="UniProtKB-KW"/>
</dbReference>
<dbReference type="Pfam" id="PF11716">
    <property type="entry name" value="MDMPI_N"/>
    <property type="match status" value="1"/>
</dbReference>
<dbReference type="Gene3D" id="3.30.1050.20">
    <property type="match status" value="1"/>
</dbReference>
<reference evidence="4" key="1">
    <citation type="submission" date="2023-07" db="EMBL/GenBank/DDBJ databases">
        <title>30 novel species of actinomycetes from the DSMZ collection.</title>
        <authorList>
            <person name="Nouioui I."/>
        </authorList>
    </citation>
    <scope>NUCLEOTIDE SEQUENCE [LARGE SCALE GENOMIC DNA]</scope>
    <source>
        <strain evidence="4">DSM 44938</strain>
    </source>
</reference>
<dbReference type="Pfam" id="PF07398">
    <property type="entry name" value="MDMPI_C"/>
    <property type="match status" value="1"/>
</dbReference>
<dbReference type="InterPro" id="IPR017517">
    <property type="entry name" value="Maleyloyr_isom"/>
</dbReference>
<dbReference type="InterPro" id="IPR010872">
    <property type="entry name" value="MDMPI_C-term_domain"/>
</dbReference>
<comment type="caution">
    <text evidence="3">The sequence shown here is derived from an EMBL/GenBank/DDBJ whole genome shotgun (WGS) entry which is preliminary data.</text>
</comment>
<proteinExistence type="predicted"/>
<dbReference type="InterPro" id="IPR036527">
    <property type="entry name" value="SCP2_sterol-bd_dom_sf"/>
</dbReference>
<dbReference type="SUPFAM" id="SSF55718">
    <property type="entry name" value="SCP-like"/>
    <property type="match status" value="1"/>
</dbReference>